<accession>A0A4R6YKQ9</accession>
<name>A0A4R6YKQ9_9GAMM</name>
<protein>
    <submittedName>
        <fullName evidence="1">Nitrogen regulatory protein P-II family</fullName>
    </submittedName>
</protein>
<reference evidence="1 2" key="1">
    <citation type="submission" date="2019-03" db="EMBL/GenBank/DDBJ databases">
        <title>Genomic Encyclopedia of Type Strains, Phase IV (KMG-IV): sequencing the most valuable type-strain genomes for metagenomic binning, comparative biology and taxonomic classification.</title>
        <authorList>
            <person name="Goeker M."/>
        </authorList>
    </citation>
    <scope>NUCLEOTIDE SEQUENCE [LARGE SCALE GENOMIC DNA]</scope>
    <source>
        <strain evidence="1 2">DSM 21667</strain>
    </source>
</reference>
<evidence type="ECO:0000313" key="1">
    <source>
        <dbReference type="EMBL" id="TDR37722.1"/>
    </source>
</evidence>
<dbReference type="AlphaFoldDB" id="A0A4R6YKQ9"/>
<dbReference type="EMBL" id="SNZH01000024">
    <property type="protein sequence ID" value="TDR37722.1"/>
    <property type="molecule type" value="Genomic_DNA"/>
</dbReference>
<dbReference type="Gene3D" id="3.30.70.120">
    <property type="match status" value="1"/>
</dbReference>
<dbReference type="InterPro" id="IPR015867">
    <property type="entry name" value="N-reg_PII/ATP_PRibTrfase_C"/>
</dbReference>
<proteinExistence type="predicted"/>
<organism evidence="1 2">
    <name type="scientific">Tahibacter aquaticus</name>
    <dbReference type="NCBI Taxonomy" id="520092"/>
    <lineage>
        <taxon>Bacteria</taxon>
        <taxon>Pseudomonadati</taxon>
        <taxon>Pseudomonadota</taxon>
        <taxon>Gammaproteobacteria</taxon>
        <taxon>Lysobacterales</taxon>
        <taxon>Rhodanobacteraceae</taxon>
        <taxon>Tahibacter</taxon>
    </lineage>
</organism>
<comment type="caution">
    <text evidence="1">The sequence shown here is derived from an EMBL/GenBank/DDBJ whole genome shotgun (WGS) entry which is preliminary data.</text>
</comment>
<gene>
    <name evidence="1" type="ORF">DFR29_12419</name>
</gene>
<sequence length="113" mass="11926">MKAVFAYLDGDCVADIVTVLRIAGLTHLTVVSVSASLWPMSAHTRSHLPELGHPTFADVKLEVICADDEANRVIAAIRQHASAYRNGTACVVVMPLDAVIALHAPDTAVPPSA</sequence>
<dbReference type="InterPro" id="IPR011322">
    <property type="entry name" value="N-reg_PII-like_a/b"/>
</dbReference>
<dbReference type="OrthoDB" id="9802729at2"/>
<dbReference type="SUPFAM" id="SSF54913">
    <property type="entry name" value="GlnB-like"/>
    <property type="match status" value="1"/>
</dbReference>
<keyword evidence="2" id="KW-1185">Reference proteome</keyword>
<evidence type="ECO:0000313" key="2">
    <source>
        <dbReference type="Proteomes" id="UP000295293"/>
    </source>
</evidence>
<dbReference type="RefSeq" id="WP_133821680.1">
    <property type="nucleotide sequence ID" value="NZ_SNZH01000024.1"/>
</dbReference>
<dbReference type="Proteomes" id="UP000295293">
    <property type="component" value="Unassembled WGS sequence"/>
</dbReference>